<keyword evidence="2 11" id="KW-1003">Cell membrane</keyword>
<evidence type="ECO:0000256" key="7">
    <source>
        <dbReference type="ARBA" id="ARBA00022958"/>
    </source>
</evidence>
<feature type="transmembrane region" description="Helical" evidence="11">
    <location>
        <begin position="20"/>
        <end position="44"/>
    </location>
</feature>
<dbReference type="HAMAP" id="MF_00276">
    <property type="entry name" value="KdpC"/>
    <property type="match status" value="1"/>
</dbReference>
<organism evidence="12 13">
    <name type="scientific">Faecalibacterium gallinarum</name>
    <dbReference type="NCBI Taxonomy" id="2903556"/>
    <lineage>
        <taxon>Bacteria</taxon>
        <taxon>Bacillati</taxon>
        <taxon>Bacillota</taxon>
        <taxon>Clostridia</taxon>
        <taxon>Eubacteriales</taxon>
        <taxon>Oscillospiraceae</taxon>
        <taxon>Faecalibacterium</taxon>
    </lineage>
</organism>
<comment type="function">
    <text evidence="11">Part of the high-affinity ATP-driven potassium transport (or Kdp) system, which catalyzes the hydrolysis of ATP coupled with the electrogenic transport of potassium into the cytoplasm. This subunit acts as a catalytic chaperone that increases the ATP-binding affinity of the ATP-hydrolyzing subunit KdpB by the formation of a transient KdpB/KdpC/ATP ternary complex.</text>
</comment>
<dbReference type="Proteomes" id="UP001055185">
    <property type="component" value="Unassembled WGS sequence"/>
</dbReference>
<keyword evidence="1 11" id="KW-0813">Transport</keyword>
<reference evidence="12" key="1">
    <citation type="journal article" date="2022" name="Int. J. Syst. Evol. Microbiol.">
        <title>Genome-based, phenotypic and chemotaxonomic classification of Faecalibacterium strains: proposal of three novel species Faecalibacterium duncaniae sp. nov., Faecalibacterium hattorii sp. nov. and Faecalibacterium gallinarum sp. nov. .</title>
        <authorList>
            <person name="Sakamoto M."/>
            <person name="Sakurai N."/>
            <person name="Tanno H."/>
            <person name="Iino T."/>
            <person name="Ohkuma M."/>
            <person name="Endo A."/>
        </authorList>
    </citation>
    <scope>NUCLEOTIDE SEQUENCE</scope>
    <source>
        <strain evidence="12">JCM 17207</strain>
    </source>
</reference>
<dbReference type="NCBIfam" id="TIGR00681">
    <property type="entry name" value="kdpC"/>
    <property type="match status" value="1"/>
</dbReference>
<comment type="similarity">
    <text evidence="11">Belongs to the KdpC family.</text>
</comment>
<evidence type="ECO:0000256" key="4">
    <source>
        <dbReference type="ARBA" id="ARBA00022692"/>
    </source>
</evidence>
<keyword evidence="4 11" id="KW-0812">Transmembrane</keyword>
<evidence type="ECO:0000256" key="1">
    <source>
        <dbReference type="ARBA" id="ARBA00022448"/>
    </source>
</evidence>
<comment type="subcellular location">
    <subcellularLocation>
        <location evidence="11">Cell membrane</location>
        <topology evidence="11">Single-pass membrane protein</topology>
    </subcellularLocation>
</comment>
<keyword evidence="8 11" id="KW-1133">Transmembrane helix</keyword>
<evidence type="ECO:0000256" key="11">
    <source>
        <dbReference type="HAMAP-Rule" id="MF_00276"/>
    </source>
</evidence>
<evidence type="ECO:0000256" key="3">
    <source>
        <dbReference type="ARBA" id="ARBA00022538"/>
    </source>
</evidence>
<comment type="caution">
    <text evidence="12">The sequence shown here is derived from an EMBL/GenBank/DDBJ whole genome shotgun (WGS) entry which is preliminary data.</text>
</comment>
<dbReference type="NCBIfam" id="NF001454">
    <property type="entry name" value="PRK00315.1"/>
    <property type="match status" value="1"/>
</dbReference>
<keyword evidence="13" id="KW-1185">Reference proteome</keyword>
<gene>
    <name evidence="11 12" type="primary">kdpC</name>
    <name evidence="12" type="ORF">JCM17207_21370</name>
</gene>
<keyword evidence="6 11" id="KW-0067">ATP-binding</keyword>
<protein>
    <recommendedName>
        <fullName evidence="11">Potassium-transporting ATPase KdpC subunit</fullName>
    </recommendedName>
    <alternativeName>
        <fullName evidence="11">ATP phosphohydrolase [potassium-transporting] C chain</fullName>
    </alternativeName>
    <alternativeName>
        <fullName evidence="11">Potassium-binding and translocating subunit C</fullName>
    </alternativeName>
    <alternativeName>
        <fullName evidence="11">Potassium-translocating ATPase C chain</fullName>
    </alternativeName>
</protein>
<evidence type="ECO:0000313" key="13">
    <source>
        <dbReference type="Proteomes" id="UP001055185"/>
    </source>
</evidence>
<dbReference type="GO" id="GO:0005886">
    <property type="term" value="C:plasma membrane"/>
    <property type="evidence" value="ECO:0007669"/>
    <property type="project" value="UniProtKB-SubCell"/>
</dbReference>
<keyword evidence="10 11" id="KW-0472">Membrane</keyword>
<dbReference type="PANTHER" id="PTHR30042">
    <property type="entry name" value="POTASSIUM-TRANSPORTING ATPASE C CHAIN"/>
    <property type="match status" value="1"/>
</dbReference>
<sequence length="224" mass="23770">MNETTNKSTFFHSLRQSLVVTLILLLLCGFVFPVLLSGISVVIFPSQAGGSLVYAGGQAVGSATVGQDFAEPYFMKGRPSACNYNTYSLDEQGNPYYNDGSEFSGLRTGSDNYAPSNPALTERVEADIEAFLEANPDVKREDIPADLMTASGSGLDPHITPESARIQVPALAAASGLSEEELEQIVEANTEGKLFGIFGEETVNVLGVNLDIAHAMGLVGDVNK</sequence>
<accession>A0AA37J050</accession>
<dbReference type="PANTHER" id="PTHR30042:SF2">
    <property type="entry name" value="POTASSIUM-TRANSPORTING ATPASE KDPC SUBUNIT"/>
    <property type="match status" value="1"/>
</dbReference>
<evidence type="ECO:0000256" key="9">
    <source>
        <dbReference type="ARBA" id="ARBA00023065"/>
    </source>
</evidence>
<evidence type="ECO:0000313" key="12">
    <source>
        <dbReference type="EMBL" id="GJN65512.1"/>
    </source>
</evidence>
<dbReference type="PIRSF" id="PIRSF001296">
    <property type="entry name" value="K_ATPase_KdpC"/>
    <property type="match status" value="1"/>
</dbReference>
<evidence type="ECO:0000256" key="2">
    <source>
        <dbReference type="ARBA" id="ARBA00022475"/>
    </source>
</evidence>
<dbReference type="AlphaFoldDB" id="A0AA37J050"/>
<evidence type="ECO:0000256" key="10">
    <source>
        <dbReference type="ARBA" id="ARBA00023136"/>
    </source>
</evidence>
<keyword evidence="7 11" id="KW-0630">Potassium</keyword>
<dbReference type="GO" id="GO:0005524">
    <property type="term" value="F:ATP binding"/>
    <property type="evidence" value="ECO:0007669"/>
    <property type="project" value="UniProtKB-UniRule"/>
</dbReference>
<evidence type="ECO:0000256" key="8">
    <source>
        <dbReference type="ARBA" id="ARBA00022989"/>
    </source>
</evidence>
<evidence type="ECO:0000256" key="5">
    <source>
        <dbReference type="ARBA" id="ARBA00022741"/>
    </source>
</evidence>
<comment type="subunit">
    <text evidence="11">The system is composed of three essential subunits: KdpA, KdpB and KdpC.</text>
</comment>
<dbReference type="Pfam" id="PF02669">
    <property type="entry name" value="KdpC"/>
    <property type="match status" value="1"/>
</dbReference>
<dbReference type="GO" id="GO:0008556">
    <property type="term" value="F:P-type potassium transmembrane transporter activity"/>
    <property type="evidence" value="ECO:0007669"/>
    <property type="project" value="InterPro"/>
</dbReference>
<proteinExistence type="inferred from homology"/>
<dbReference type="InterPro" id="IPR003820">
    <property type="entry name" value="KdpC"/>
</dbReference>
<dbReference type="RefSeq" id="WP_238317728.1">
    <property type="nucleotide sequence ID" value="NZ_BQKV01000098.1"/>
</dbReference>
<evidence type="ECO:0000256" key="6">
    <source>
        <dbReference type="ARBA" id="ARBA00022840"/>
    </source>
</evidence>
<keyword evidence="5 11" id="KW-0547">Nucleotide-binding</keyword>
<keyword evidence="3 11" id="KW-0633">Potassium transport</keyword>
<keyword evidence="9 11" id="KW-0406">Ion transport</keyword>
<name>A0AA37J050_9FIRM</name>
<dbReference type="EMBL" id="BQKV01000098">
    <property type="protein sequence ID" value="GJN65512.1"/>
    <property type="molecule type" value="Genomic_DNA"/>
</dbReference>